<dbReference type="InterPro" id="IPR016130">
    <property type="entry name" value="Tyr_Pase_AS"/>
</dbReference>
<dbReference type="GO" id="GO:0005737">
    <property type="term" value="C:cytoplasm"/>
    <property type="evidence" value="ECO:0007669"/>
    <property type="project" value="TreeGrafter"/>
</dbReference>
<dbReference type="Gene3D" id="3.90.190.10">
    <property type="entry name" value="Protein tyrosine phosphatase superfamily"/>
    <property type="match status" value="1"/>
</dbReference>
<dbReference type="CDD" id="cd14498">
    <property type="entry name" value="DSP"/>
    <property type="match status" value="1"/>
</dbReference>
<dbReference type="GO" id="GO:0043409">
    <property type="term" value="P:negative regulation of MAPK cascade"/>
    <property type="evidence" value="ECO:0007669"/>
    <property type="project" value="TreeGrafter"/>
</dbReference>
<sequence>MDCDTDDKWCRAISDLVRATISEAEPKEGPAKLTDWGLYIGGLREAQDVESLRAHGIGAVVNAAPDVVHVVYPEDWKYIHVEAEDDEMYPLLDMHLEAVSEFLNEQRAQRRPVLLHCFAGMNRSAALCAAYLLVNDRMDLLAVVKLISERRGWILSNDGFVQQLVQLAKTEKLLKPSARLQLDVVHEESDKHSKSSCSKRAASEHCHASKLGRSLSRMSSFSSDGPGDGPGTLQRTGGPDGRLVRKLSKSSSALSDISTDGSEMKVPRTSSYQPLQARTISDKELGYASRLPRQDSVGPEVKKIRPIQDVREGRAGLKNGTYLYVVMLGDQEHIRLIHEDHLVHEGVLAGHTSLVQRGEFTRGWAKQWDTNDPQFRHTVLYAGELEYEEGDGVVMWNNHSGHYTPSAADHVRVHLDPATFVAFND</sequence>
<dbReference type="SMART" id="SM00195">
    <property type="entry name" value="DSPc"/>
    <property type="match status" value="1"/>
</dbReference>
<dbReference type="InterPro" id="IPR003595">
    <property type="entry name" value="Tyr_Pase_cat"/>
</dbReference>
<keyword evidence="9" id="KW-1185">Reference proteome</keyword>
<evidence type="ECO:0000256" key="1">
    <source>
        <dbReference type="ARBA" id="ARBA00008601"/>
    </source>
</evidence>
<evidence type="ECO:0000256" key="5">
    <source>
        <dbReference type="SAM" id="MobiDB-lite"/>
    </source>
</evidence>
<accession>A0A812Q0Q6</accession>
<dbReference type="SUPFAM" id="SSF52799">
    <property type="entry name" value="(Phosphotyrosine protein) phosphatases II"/>
    <property type="match status" value="1"/>
</dbReference>
<evidence type="ECO:0000259" key="7">
    <source>
        <dbReference type="PROSITE" id="PS50056"/>
    </source>
</evidence>
<dbReference type="Proteomes" id="UP000604046">
    <property type="component" value="Unassembled WGS sequence"/>
</dbReference>
<feature type="compositionally biased region" description="Low complexity" evidence="5">
    <location>
        <begin position="249"/>
        <end position="261"/>
    </location>
</feature>
<evidence type="ECO:0000259" key="6">
    <source>
        <dbReference type="PROSITE" id="PS50054"/>
    </source>
</evidence>
<evidence type="ECO:0000313" key="8">
    <source>
        <dbReference type="EMBL" id="CAE7369262.1"/>
    </source>
</evidence>
<proteinExistence type="inferred from homology"/>
<feature type="compositionally biased region" description="Low complexity" evidence="5">
    <location>
        <begin position="214"/>
        <end position="225"/>
    </location>
</feature>
<name>A0A812Q0Q6_9DINO</name>
<comment type="similarity">
    <text evidence="1">Belongs to the protein-tyrosine phosphatase family. Non-receptor class dual specificity subfamily.</text>
</comment>
<dbReference type="InterPro" id="IPR020422">
    <property type="entry name" value="TYR_PHOSPHATASE_DUAL_dom"/>
</dbReference>
<dbReference type="PROSITE" id="PS00383">
    <property type="entry name" value="TYR_PHOSPHATASE_1"/>
    <property type="match status" value="1"/>
</dbReference>
<feature type="domain" description="Tyrosine-protein phosphatase" evidence="6">
    <location>
        <begin position="29"/>
        <end position="173"/>
    </location>
</feature>
<dbReference type="Pfam" id="PF00782">
    <property type="entry name" value="DSPc"/>
    <property type="match status" value="1"/>
</dbReference>
<organism evidence="8 9">
    <name type="scientific">Symbiodinium natans</name>
    <dbReference type="NCBI Taxonomy" id="878477"/>
    <lineage>
        <taxon>Eukaryota</taxon>
        <taxon>Sar</taxon>
        <taxon>Alveolata</taxon>
        <taxon>Dinophyceae</taxon>
        <taxon>Suessiales</taxon>
        <taxon>Symbiodiniaceae</taxon>
        <taxon>Symbiodinium</taxon>
    </lineage>
</organism>
<reference evidence="8" key="1">
    <citation type="submission" date="2021-02" db="EMBL/GenBank/DDBJ databases">
        <authorList>
            <person name="Dougan E. K."/>
            <person name="Rhodes N."/>
            <person name="Thang M."/>
            <person name="Chan C."/>
        </authorList>
    </citation>
    <scope>NUCLEOTIDE SEQUENCE</scope>
</reference>
<dbReference type="InterPro" id="IPR000340">
    <property type="entry name" value="Dual-sp_phosphatase_cat-dom"/>
</dbReference>
<evidence type="ECO:0000256" key="3">
    <source>
        <dbReference type="ARBA" id="ARBA00022801"/>
    </source>
</evidence>
<evidence type="ECO:0000256" key="2">
    <source>
        <dbReference type="ARBA" id="ARBA00013064"/>
    </source>
</evidence>
<dbReference type="GO" id="GO:0033550">
    <property type="term" value="F:MAP kinase tyrosine phosphatase activity"/>
    <property type="evidence" value="ECO:0007669"/>
    <property type="project" value="TreeGrafter"/>
</dbReference>
<evidence type="ECO:0000313" key="9">
    <source>
        <dbReference type="Proteomes" id="UP000604046"/>
    </source>
</evidence>
<keyword evidence="3" id="KW-0378">Hydrolase</keyword>
<dbReference type="GO" id="GO:0008330">
    <property type="term" value="F:protein tyrosine/threonine phosphatase activity"/>
    <property type="evidence" value="ECO:0007669"/>
    <property type="project" value="TreeGrafter"/>
</dbReference>
<gene>
    <name evidence="8" type="primary">Dusp2</name>
    <name evidence="8" type="ORF">SNAT2548_LOCUS20116</name>
</gene>
<dbReference type="PROSITE" id="PS50056">
    <property type="entry name" value="TYR_PHOSPHATASE_2"/>
    <property type="match status" value="1"/>
</dbReference>
<protein>
    <recommendedName>
        <fullName evidence="2">protein-tyrosine-phosphatase</fullName>
        <ecNumber evidence="2">3.1.3.48</ecNumber>
    </recommendedName>
</protein>
<dbReference type="OrthoDB" id="2017893at2759"/>
<dbReference type="PROSITE" id="PS50054">
    <property type="entry name" value="TYR_PHOSPHATASE_DUAL"/>
    <property type="match status" value="1"/>
</dbReference>
<evidence type="ECO:0000256" key="4">
    <source>
        <dbReference type="ARBA" id="ARBA00022912"/>
    </source>
</evidence>
<dbReference type="EMBL" id="CAJNDS010002201">
    <property type="protein sequence ID" value="CAE7369262.1"/>
    <property type="molecule type" value="Genomic_DNA"/>
</dbReference>
<keyword evidence="4" id="KW-0904">Protein phosphatase</keyword>
<comment type="caution">
    <text evidence="8">The sequence shown here is derived from an EMBL/GenBank/DDBJ whole genome shotgun (WGS) entry which is preliminary data.</text>
</comment>
<dbReference type="SMART" id="SM00404">
    <property type="entry name" value="PTPc_motif"/>
    <property type="match status" value="1"/>
</dbReference>
<dbReference type="PANTHER" id="PTHR10159">
    <property type="entry name" value="DUAL SPECIFICITY PROTEIN PHOSPHATASE"/>
    <property type="match status" value="1"/>
</dbReference>
<dbReference type="AlphaFoldDB" id="A0A812Q0Q6"/>
<dbReference type="InterPro" id="IPR029021">
    <property type="entry name" value="Prot-tyrosine_phosphatase-like"/>
</dbReference>
<feature type="domain" description="Tyrosine specific protein phosphatases" evidence="7">
    <location>
        <begin position="93"/>
        <end position="151"/>
    </location>
</feature>
<dbReference type="GO" id="GO:0017017">
    <property type="term" value="F:MAP kinase tyrosine/serine/threonine phosphatase activity"/>
    <property type="evidence" value="ECO:0007669"/>
    <property type="project" value="TreeGrafter"/>
</dbReference>
<feature type="region of interest" description="Disordered" evidence="5">
    <location>
        <begin position="185"/>
        <end position="271"/>
    </location>
</feature>
<dbReference type="InterPro" id="IPR000387">
    <property type="entry name" value="Tyr_Pase_dom"/>
</dbReference>
<dbReference type="PANTHER" id="PTHR10159:SF519">
    <property type="entry name" value="DUAL SPECIFICITY PROTEIN PHOSPHATASE MPK3"/>
    <property type="match status" value="1"/>
</dbReference>
<dbReference type="EC" id="3.1.3.48" evidence="2"/>